<protein>
    <submittedName>
        <fullName evidence="5">Archaeal heat shock protein Hsp20</fullName>
    </submittedName>
</protein>
<evidence type="ECO:0000313" key="5">
    <source>
        <dbReference type="EMBL" id="WMW23364.1"/>
    </source>
</evidence>
<feature type="domain" description="CS" evidence="4">
    <location>
        <begin position="90"/>
        <end position="180"/>
    </location>
</feature>
<sequence length="180" mass="20877">MADKRKKRGFFDDIFDKGNFTDIEDIIERMMDKFGIDLNEFETQPFFYGFSVTRHPGEEPEIKEFGNIFPDDDDEDDDFESIRQQFRVTERKPLIDVFEIDEKVHVMAELPDVEKDDINLDVTETLLKLNAKHEDTSYSESIELPSSVDPDSAKATYLNGVLEVVMDMKELGLARSVHIE</sequence>
<keyword evidence="5" id="KW-0346">Stress response</keyword>
<accession>A0AA51UI92</accession>
<dbReference type="SUPFAM" id="SSF49764">
    <property type="entry name" value="HSP20-like chaperones"/>
    <property type="match status" value="1"/>
</dbReference>
<proteinExistence type="inferred from homology"/>
<dbReference type="Pfam" id="PF00011">
    <property type="entry name" value="HSP20"/>
    <property type="match status" value="1"/>
</dbReference>
<feature type="domain" description="SHSP" evidence="3">
    <location>
        <begin position="85"/>
        <end position="180"/>
    </location>
</feature>
<dbReference type="EMBL" id="CP133594">
    <property type="protein sequence ID" value="WMW23364.1"/>
    <property type="molecule type" value="Genomic_DNA"/>
</dbReference>
<dbReference type="InterPro" id="IPR008978">
    <property type="entry name" value="HSP20-like_chaperone"/>
</dbReference>
<evidence type="ECO:0000259" key="3">
    <source>
        <dbReference type="PROSITE" id="PS01031"/>
    </source>
</evidence>
<comment type="similarity">
    <text evidence="1 2">Belongs to the small heat shock protein (HSP20) family.</text>
</comment>
<dbReference type="InterPro" id="IPR002068">
    <property type="entry name" value="A-crystallin/Hsp20_dom"/>
</dbReference>
<organism evidence="5 6">
    <name type="scientific">Methanolobus mangrovi</name>
    <dbReference type="NCBI Taxonomy" id="3072977"/>
    <lineage>
        <taxon>Archaea</taxon>
        <taxon>Methanobacteriati</taxon>
        <taxon>Methanobacteriota</taxon>
        <taxon>Stenosarchaea group</taxon>
        <taxon>Methanomicrobia</taxon>
        <taxon>Methanosarcinales</taxon>
        <taxon>Methanosarcinaceae</taxon>
        <taxon>Methanolobus</taxon>
    </lineage>
</organism>
<dbReference type="CDD" id="cd06464">
    <property type="entry name" value="ACD_sHsps-like"/>
    <property type="match status" value="1"/>
</dbReference>
<dbReference type="PROSITE" id="PS01031">
    <property type="entry name" value="SHSP"/>
    <property type="match status" value="1"/>
</dbReference>
<evidence type="ECO:0000313" key="6">
    <source>
        <dbReference type="Proteomes" id="UP001183006"/>
    </source>
</evidence>
<dbReference type="NCBIfam" id="NF041800">
    <property type="entry name" value="Hsp20"/>
    <property type="match status" value="1"/>
</dbReference>
<dbReference type="RefSeq" id="WP_309309480.1">
    <property type="nucleotide sequence ID" value="NZ_CP133594.1"/>
</dbReference>
<gene>
    <name evidence="5" type="primary">hsp20</name>
    <name evidence="5" type="ORF">RE476_05975</name>
</gene>
<evidence type="ECO:0000259" key="4">
    <source>
        <dbReference type="PROSITE" id="PS51203"/>
    </source>
</evidence>
<reference evidence="5" key="1">
    <citation type="submission" date="2023-08" db="EMBL/GenBank/DDBJ databases">
        <title>Methanolobus mangrovi sp. nov. and Methanolobus sediminis sp. nov, two novel methylotrophic methanogens isolated from mangrove sediments in China.</title>
        <authorList>
            <person name="Zhou J."/>
        </authorList>
    </citation>
    <scope>NUCLEOTIDE SEQUENCE</scope>
    <source>
        <strain evidence="5">FTZ2</strain>
    </source>
</reference>
<evidence type="ECO:0000256" key="1">
    <source>
        <dbReference type="PROSITE-ProRule" id="PRU00285"/>
    </source>
</evidence>
<keyword evidence="6" id="KW-1185">Reference proteome</keyword>
<dbReference type="AlphaFoldDB" id="A0AA51UI92"/>
<evidence type="ECO:0000256" key="2">
    <source>
        <dbReference type="RuleBase" id="RU003616"/>
    </source>
</evidence>
<dbReference type="InterPro" id="IPR007052">
    <property type="entry name" value="CS_dom"/>
</dbReference>
<dbReference type="Gene3D" id="2.60.40.790">
    <property type="match status" value="1"/>
</dbReference>
<dbReference type="KEGG" id="mmav:RE476_05975"/>
<name>A0AA51UI92_9EURY</name>
<dbReference type="PROSITE" id="PS51203">
    <property type="entry name" value="CS"/>
    <property type="match status" value="1"/>
</dbReference>
<dbReference type="Proteomes" id="UP001183006">
    <property type="component" value="Chromosome"/>
</dbReference>
<dbReference type="GeneID" id="84229670"/>